<evidence type="ECO:0000256" key="6">
    <source>
        <dbReference type="SAM" id="MobiDB-lite"/>
    </source>
</evidence>
<evidence type="ECO:0000313" key="10">
    <source>
        <dbReference type="Proteomes" id="UP001396898"/>
    </source>
</evidence>
<feature type="domain" description="Rhodopsin" evidence="8">
    <location>
        <begin position="28"/>
        <end position="286"/>
    </location>
</feature>
<evidence type="ECO:0000256" key="1">
    <source>
        <dbReference type="ARBA" id="ARBA00004141"/>
    </source>
</evidence>
<keyword evidence="4 7" id="KW-0472">Membrane</keyword>
<feature type="transmembrane region" description="Helical" evidence="7">
    <location>
        <begin position="58"/>
        <end position="79"/>
    </location>
</feature>
<dbReference type="InterPro" id="IPR052337">
    <property type="entry name" value="SAT4-like"/>
</dbReference>
<keyword evidence="3 7" id="KW-1133">Transmembrane helix</keyword>
<feature type="transmembrane region" description="Helical" evidence="7">
    <location>
        <begin position="99"/>
        <end position="124"/>
    </location>
</feature>
<comment type="caution">
    <text evidence="9">The sequence shown here is derived from an EMBL/GenBank/DDBJ whole genome shotgun (WGS) entry which is preliminary data.</text>
</comment>
<keyword evidence="2 7" id="KW-0812">Transmembrane</keyword>
<sequence length="397" mass="43695">MTIFLDDAPHVTGTVVTLILLAFLTFGMRVYCRVTRASWGMEDWLMAVSMRGVQPTDFFAQFPFTVLSISCLVASFNGVGIHAFRLQQPGNEQYMEKGLFWFFMFEVFYCVTIIPIKLSIGYMLVRIAQNRKVYIYAQYGIMAMFTVMNLIAALYIIFQCNPVSAAWDSELMAEGTHCQDPAILADIYYATTAVNIFTDWATALMPIPLLWNVKLNRNAKVSVAAILGLGIFASLSACIRLKYTVNLTNSDDYLFGLSNIVIWGYAENGVGVFVGNLSTLRPLFRKMLSLGGTDDSSKPTGYGASAAGLPSNKHPYQSFDNYEMRAGTSGTNGDGVTTTTQSRTCKIHGGSSSQDSLFDNDEIDSQKKMARSGSVSGRNEAAKSPGIVVSRQIEISR</sequence>
<feature type="transmembrane region" description="Helical" evidence="7">
    <location>
        <begin position="223"/>
        <end position="243"/>
    </location>
</feature>
<gene>
    <name evidence="9" type="ORF">PG991_011329</name>
</gene>
<comment type="subcellular location">
    <subcellularLocation>
        <location evidence="1">Membrane</location>
        <topology evidence="1">Multi-pass membrane protein</topology>
    </subcellularLocation>
</comment>
<evidence type="ECO:0000256" key="4">
    <source>
        <dbReference type="ARBA" id="ARBA00023136"/>
    </source>
</evidence>
<proteinExistence type="inferred from homology"/>
<comment type="similarity">
    <text evidence="5">Belongs to the SAT4 family.</text>
</comment>
<evidence type="ECO:0000256" key="5">
    <source>
        <dbReference type="ARBA" id="ARBA00038359"/>
    </source>
</evidence>
<feature type="compositionally biased region" description="Polar residues" evidence="6">
    <location>
        <begin position="328"/>
        <end position="357"/>
    </location>
</feature>
<feature type="region of interest" description="Disordered" evidence="6">
    <location>
        <begin position="318"/>
        <end position="397"/>
    </location>
</feature>
<accession>A0ABR1REX3</accession>
<evidence type="ECO:0000256" key="7">
    <source>
        <dbReference type="SAM" id="Phobius"/>
    </source>
</evidence>
<keyword evidence="10" id="KW-1185">Reference proteome</keyword>
<feature type="transmembrane region" description="Helical" evidence="7">
    <location>
        <begin position="255"/>
        <end position="277"/>
    </location>
</feature>
<evidence type="ECO:0000256" key="2">
    <source>
        <dbReference type="ARBA" id="ARBA00022692"/>
    </source>
</evidence>
<reference evidence="9 10" key="1">
    <citation type="submission" date="2023-01" db="EMBL/GenBank/DDBJ databases">
        <title>Analysis of 21 Apiospora genomes using comparative genomics revels a genus with tremendous synthesis potential of carbohydrate active enzymes and secondary metabolites.</title>
        <authorList>
            <person name="Sorensen T."/>
        </authorList>
    </citation>
    <scope>NUCLEOTIDE SEQUENCE [LARGE SCALE GENOMIC DNA]</scope>
    <source>
        <strain evidence="9 10">CBS 20057</strain>
    </source>
</reference>
<dbReference type="PANTHER" id="PTHR33048">
    <property type="entry name" value="PTH11-LIKE INTEGRAL MEMBRANE PROTEIN (AFU_ORTHOLOGUE AFUA_5G11245)"/>
    <property type="match status" value="1"/>
</dbReference>
<evidence type="ECO:0000313" key="9">
    <source>
        <dbReference type="EMBL" id="KAK8008778.1"/>
    </source>
</evidence>
<name>A0ABR1REX3_9PEZI</name>
<dbReference type="Pfam" id="PF20684">
    <property type="entry name" value="Fung_rhodopsin"/>
    <property type="match status" value="1"/>
</dbReference>
<organism evidence="9 10">
    <name type="scientific">Apiospora marii</name>
    <dbReference type="NCBI Taxonomy" id="335849"/>
    <lineage>
        <taxon>Eukaryota</taxon>
        <taxon>Fungi</taxon>
        <taxon>Dikarya</taxon>
        <taxon>Ascomycota</taxon>
        <taxon>Pezizomycotina</taxon>
        <taxon>Sordariomycetes</taxon>
        <taxon>Xylariomycetidae</taxon>
        <taxon>Amphisphaeriales</taxon>
        <taxon>Apiosporaceae</taxon>
        <taxon>Apiospora</taxon>
    </lineage>
</organism>
<evidence type="ECO:0000259" key="8">
    <source>
        <dbReference type="Pfam" id="PF20684"/>
    </source>
</evidence>
<dbReference type="InterPro" id="IPR049326">
    <property type="entry name" value="Rhodopsin_dom_fungi"/>
</dbReference>
<evidence type="ECO:0000256" key="3">
    <source>
        <dbReference type="ARBA" id="ARBA00022989"/>
    </source>
</evidence>
<protein>
    <recommendedName>
        <fullName evidence="8">Rhodopsin domain-containing protein</fullName>
    </recommendedName>
</protein>
<dbReference type="Proteomes" id="UP001396898">
    <property type="component" value="Unassembled WGS sequence"/>
</dbReference>
<dbReference type="PANTHER" id="PTHR33048:SF31">
    <property type="entry name" value="INTEGRAL MEMBRANE PROTEIN"/>
    <property type="match status" value="1"/>
</dbReference>
<feature type="transmembrane region" description="Helical" evidence="7">
    <location>
        <begin position="12"/>
        <end position="32"/>
    </location>
</feature>
<feature type="transmembrane region" description="Helical" evidence="7">
    <location>
        <begin position="187"/>
        <end position="211"/>
    </location>
</feature>
<dbReference type="EMBL" id="JAQQWI010000016">
    <property type="protein sequence ID" value="KAK8008778.1"/>
    <property type="molecule type" value="Genomic_DNA"/>
</dbReference>
<feature type="transmembrane region" description="Helical" evidence="7">
    <location>
        <begin position="136"/>
        <end position="158"/>
    </location>
</feature>